<gene>
    <name evidence="1" type="ORF">OVN18_12910</name>
</gene>
<dbReference type="EMBL" id="CP113089">
    <property type="protein sequence ID" value="WAB81415.1"/>
    <property type="molecule type" value="Genomic_DNA"/>
</dbReference>
<dbReference type="AlphaFoldDB" id="A0A9E8MKS5"/>
<dbReference type="Gene3D" id="6.10.140.2180">
    <property type="match status" value="1"/>
</dbReference>
<dbReference type="InterPro" id="IPR036388">
    <property type="entry name" value="WH-like_DNA-bd_sf"/>
</dbReference>
<dbReference type="SUPFAM" id="SSF46785">
    <property type="entry name" value="Winged helix' DNA-binding domain"/>
    <property type="match status" value="1"/>
</dbReference>
<reference evidence="1" key="1">
    <citation type="submission" date="2022-11" db="EMBL/GenBank/DDBJ databases">
        <title>Description of Microcella daejonensis nov. sp, isolated from riverside soil.</title>
        <authorList>
            <person name="Molina K.M."/>
            <person name="Kim S.B."/>
        </authorList>
    </citation>
    <scope>NUCLEOTIDE SEQUENCE</scope>
    <source>
        <strain evidence="1">MMS21-STM12</strain>
    </source>
</reference>
<evidence type="ECO:0000313" key="1">
    <source>
        <dbReference type="EMBL" id="WAB81415.1"/>
    </source>
</evidence>
<sequence>MTTSELLLHPVRLRIVQAMLGHAQTTTRELADRLGDVAPATLYRHVAALVDGGVIEVVAETRVRGATERSLRLDVSRTSVDPDDDGLVDAGRARAGFLAYLASLASAFDDYLAAPRSTLEADLVGFRQVAVFATDEEWREVAATIRDALLPLTERAERPDGARRRILGTVSLPVD</sequence>
<name>A0A9E8MKS5_9MICO</name>
<evidence type="ECO:0000313" key="2">
    <source>
        <dbReference type="Proteomes" id="UP001164706"/>
    </source>
</evidence>
<protein>
    <submittedName>
        <fullName evidence="1">Helix-turn-helix domain-containing protein</fullName>
    </submittedName>
</protein>
<accession>A0A9E8MKS5</accession>
<dbReference type="InterPro" id="IPR011991">
    <property type="entry name" value="ArsR-like_HTH"/>
</dbReference>
<dbReference type="Gene3D" id="1.10.10.10">
    <property type="entry name" value="Winged helix-like DNA-binding domain superfamily/Winged helix DNA-binding domain"/>
    <property type="match status" value="1"/>
</dbReference>
<proteinExistence type="predicted"/>
<dbReference type="Pfam" id="PF12840">
    <property type="entry name" value="HTH_20"/>
    <property type="match status" value="1"/>
</dbReference>
<dbReference type="KEGG" id="mdb:OVN18_12910"/>
<organism evidence="1 2">
    <name type="scientific">Microcella daejeonensis</name>
    <dbReference type="NCBI Taxonomy" id="2994971"/>
    <lineage>
        <taxon>Bacteria</taxon>
        <taxon>Bacillati</taxon>
        <taxon>Actinomycetota</taxon>
        <taxon>Actinomycetes</taxon>
        <taxon>Micrococcales</taxon>
        <taxon>Microbacteriaceae</taxon>
        <taxon>Microcella</taxon>
    </lineage>
</organism>
<dbReference type="CDD" id="cd00090">
    <property type="entry name" value="HTH_ARSR"/>
    <property type="match status" value="1"/>
</dbReference>
<keyword evidence="2" id="KW-1185">Reference proteome</keyword>
<dbReference type="InterPro" id="IPR036390">
    <property type="entry name" value="WH_DNA-bd_sf"/>
</dbReference>
<dbReference type="Proteomes" id="UP001164706">
    <property type="component" value="Chromosome"/>
</dbReference>
<dbReference type="RefSeq" id="WP_267737437.1">
    <property type="nucleotide sequence ID" value="NZ_CP113089.1"/>
</dbReference>